<dbReference type="RefSeq" id="WP_268057542.1">
    <property type="nucleotide sequence ID" value="NZ_JAPOHA010000003.1"/>
</dbReference>
<accession>A0ABT4BRM5</accession>
<name>A0ABT4BRM5_9FIRM</name>
<evidence type="ECO:0000313" key="1">
    <source>
        <dbReference type="EMBL" id="MCY1713529.1"/>
    </source>
</evidence>
<comment type="caution">
    <text evidence="1">The sequence shown here is derived from an EMBL/GenBank/DDBJ whole genome shotgun (WGS) entry which is preliminary data.</text>
</comment>
<organism evidence="1 2">
    <name type="scientific">Caproiciproducens galactitolivorans</name>
    <dbReference type="NCBI Taxonomy" id="642589"/>
    <lineage>
        <taxon>Bacteria</taxon>
        <taxon>Bacillati</taxon>
        <taxon>Bacillota</taxon>
        <taxon>Clostridia</taxon>
        <taxon>Eubacteriales</taxon>
        <taxon>Acutalibacteraceae</taxon>
        <taxon>Caproiciproducens</taxon>
    </lineage>
</organism>
<dbReference type="EMBL" id="JAPOHA010000003">
    <property type="protein sequence ID" value="MCY1713529.1"/>
    <property type="molecule type" value="Genomic_DNA"/>
</dbReference>
<sequence>MTREQVKQALKDNQLRLEPDDYGTSDEEVLNNYLGFRIIGGVDISYDSKTDLLNQLIIFPASDTELSSPYETQKGLKIGDTVETVIKLYGEPLKKIKCGDVVNEDLRIAYCYDLPINLNHYYKESKEIIGSGNNSSDSTKKSAQLVISVSQMKGDKFNRVEAIVY</sequence>
<protein>
    <submittedName>
        <fullName evidence="1">Uncharacterized protein</fullName>
    </submittedName>
</protein>
<keyword evidence="2" id="KW-1185">Reference proteome</keyword>
<evidence type="ECO:0000313" key="2">
    <source>
        <dbReference type="Proteomes" id="UP001082703"/>
    </source>
</evidence>
<dbReference type="Proteomes" id="UP001082703">
    <property type="component" value="Unassembled WGS sequence"/>
</dbReference>
<proteinExistence type="predicted"/>
<reference evidence="1 2" key="1">
    <citation type="submission" date="2022-11" db="EMBL/GenBank/DDBJ databases">
        <authorList>
            <person name="Caiyu Z."/>
        </authorList>
    </citation>
    <scope>NUCLEOTIDE SEQUENCE [LARGE SCALE GENOMIC DNA]</scope>
    <source>
        <strain evidence="1 2">YR-4</strain>
    </source>
</reference>
<gene>
    <name evidence="1" type="ORF">OUY18_04565</name>
</gene>